<dbReference type="Gene3D" id="3.10.450.50">
    <property type="match status" value="1"/>
</dbReference>
<organism evidence="2 3">
    <name type="scientific">Rhizorhapis suberifaciens</name>
    <name type="common">corky root of lettuce</name>
    <dbReference type="NCBI Taxonomy" id="13656"/>
    <lineage>
        <taxon>Bacteria</taxon>
        <taxon>Pseudomonadati</taxon>
        <taxon>Pseudomonadota</taxon>
        <taxon>Alphaproteobacteria</taxon>
        <taxon>Sphingomonadales</taxon>
        <taxon>Sphingomonadaceae</taxon>
        <taxon>Rhizorhapis</taxon>
    </lineage>
</organism>
<dbReference type="EMBL" id="JACHOV010000003">
    <property type="protein sequence ID" value="MBB4640642.1"/>
    <property type="molecule type" value="Genomic_DNA"/>
</dbReference>
<reference evidence="2 3" key="1">
    <citation type="submission" date="2020-08" db="EMBL/GenBank/DDBJ databases">
        <title>Genomic Encyclopedia of Type Strains, Phase IV (KMG-IV): sequencing the most valuable type-strain genomes for metagenomic binning, comparative biology and taxonomic classification.</title>
        <authorList>
            <person name="Goeker M."/>
        </authorList>
    </citation>
    <scope>NUCLEOTIDE SEQUENCE [LARGE SCALE GENOMIC DNA]</scope>
    <source>
        <strain evidence="2 3">DSM 7465</strain>
    </source>
</reference>
<dbReference type="RefSeq" id="WP_184474485.1">
    <property type="nucleotide sequence ID" value="NZ_JACHOV010000003.1"/>
</dbReference>
<dbReference type="InterPro" id="IPR032710">
    <property type="entry name" value="NTF2-like_dom_sf"/>
</dbReference>
<dbReference type="Proteomes" id="UP000575068">
    <property type="component" value="Unassembled WGS sequence"/>
</dbReference>
<evidence type="ECO:0000313" key="2">
    <source>
        <dbReference type="EMBL" id="MBB4640642.1"/>
    </source>
</evidence>
<dbReference type="CDD" id="cd00531">
    <property type="entry name" value="NTF2_like"/>
    <property type="match status" value="1"/>
</dbReference>
<dbReference type="InterPro" id="IPR037401">
    <property type="entry name" value="SnoaL-like"/>
</dbReference>
<evidence type="ECO:0000259" key="1">
    <source>
        <dbReference type="Pfam" id="PF13577"/>
    </source>
</evidence>
<dbReference type="Pfam" id="PF13577">
    <property type="entry name" value="SnoaL_4"/>
    <property type="match status" value="1"/>
</dbReference>
<comment type="caution">
    <text evidence="2">The sequence shown here is derived from an EMBL/GenBank/DDBJ whole genome shotgun (WGS) entry which is preliminary data.</text>
</comment>
<gene>
    <name evidence="2" type="ORF">HNQ99_000935</name>
</gene>
<proteinExistence type="predicted"/>
<name>A0A840HRA1_9SPHN</name>
<protein>
    <recommendedName>
        <fullName evidence="1">SnoaL-like domain-containing protein</fullName>
    </recommendedName>
</protein>
<dbReference type="SUPFAM" id="SSF54427">
    <property type="entry name" value="NTF2-like"/>
    <property type="match status" value="1"/>
</dbReference>
<keyword evidence="3" id="KW-1185">Reference proteome</keyword>
<sequence>MNDYQEIQQLTHLYALHIDLFQIDEWVDVFTSDAYFDEREFDSGLFVGHEAIRGYGRSLADTVQHVTHLMANLVIRDLTADSASGVIFAFVDHMMKTGERERNHVRYEDQYVKIDGRWKIARRILRKTLPAERVSA</sequence>
<accession>A0A840HRA1</accession>
<evidence type="ECO:0000313" key="3">
    <source>
        <dbReference type="Proteomes" id="UP000575068"/>
    </source>
</evidence>
<feature type="domain" description="SnoaL-like" evidence="1">
    <location>
        <begin position="2"/>
        <end position="123"/>
    </location>
</feature>
<dbReference type="AlphaFoldDB" id="A0A840HRA1"/>